<comment type="caution">
    <text evidence="1">The sequence shown here is derived from an EMBL/GenBank/DDBJ whole genome shotgun (WGS) entry which is preliminary data.</text>
</comment>
<protein>
    <submittedName>
        <fullName evidence="1">Uncharacterized protein</fullName>
    </submittedName>
</protein>
<name>M2U3U2_9SPHN</name>
<proteinExistence type="predicted"/>
<reference evidence="1 2" key="1">
    <citation type="journal article" date="2013" name="Genome Announc.">
        <title>Draft Genome Sequence of Strain JLT2015T, Belonging to the Family Sphingomonadaceae of the Alphaproteobacteria.</title>
        <authorList>
            <person name="Tang K."/>
            <person name="Liu K."/>
            <person name="Li S."/>
            <person name="Jiao N."/>
        </authorList>
    </citation>
    <scope>NUCLEOTIDE SEQUENCE [LARGE SCALE GENOMIC DNA]</scope>
    <source>
        <strain evidence="1 2">JLT2015</strain>
    </source>
</reference>
<sequence length="58" mass="6619">MDLLRGSRRSGHECACGNSCEKRNTGAIWPRHNRHPPQDYVRRHAALSSLRSAIHAER</sequence>
<evidence type="ECO:0000313" key="1">
    <source>
        <dbReference type="EMBL" id="EMD82702.1"/>
    </source>
</evidence>
<accession>M2U3U2</accession>
<organism evidence="1 2">
    <name type="scientific">Pacificimonas flava</name>
    <dbReference type="NCBI Taxonomy" id="1234595"/>
    <lineage>
        <taxon>Bacteria</taxon>
        <taxon>Pseudomonadati</taxon>
        <taxon>Pseudomonadota</taxon>
        <taxon>Alphaproteobacteria</taxon>
        <taxon>Sphingomonadales</taxon>
        <taxon>Sphingosinicellaceae</taxon>
        <taxon>Pacificimonas</taxon>
    </lineage>
</organism>
<dbReference type="Proteomes" id="UP000011717">
    <property type="component" value="Unassembled WGS sequence"/>
</dbReference>
<evidence type="ECO:0000313" key="2">
    <source>
        <dbReference type="Proteomes" id="UP000011717"/>
    </source>
</evidence>
<dbReference type="EMBL" id="AMRV01000005">
    <property type="protein sequence ID" value="EMD82702.1"/>
    <property type="molecule type" value="Genomic_DNA"/>
</dbReference>
<dbReference type="AlphaFoldDB" id="M2U3U2"/>
<keyword evidence="2" id="KW-1185">Reference proteome</keyword>
<gene>
    <name evidence="1" type="ORF">C725_1742</name>
</gene>